<name>A0A146L7M5_LYGHE</name>
<evidence type="ECO:0000313" key="2">
    <source>
        <dbReference type="EMBL" id="JAQ03197.1"/>
    </source>
</evidence>
<proteinExistence type="predicted"/>
<feature type="compositionally biased region" description="Polar residues" evidence="1">
    <location>
        <begin position="132"/>
        <end position="149"/>
    </location>
</feature>
<reference evidence="2" key="1">
    <citation type="journal article" date="2016" name="Gigascience">
        <title>De novo construction of an expanded transcriptome assembly for the western tarnished plant bug, Lygus hesperus.</title>
        <authorList>
            <person name="Tassone E.E."/>
            <person name="Geib S.M."/>
            <person name="Hall B."/>
            <person name="Fabrick J.A."/>
            <person name="Brent C.S."/>
            <person name="Hull J.J."/>
        </authorList>
    </citation>
    <scope>NUCLEOTIDE SEQUENCE</scope>
</reference>
<dbReference type="InterPro" id="IPR036860">
    <property type="entry name" value="SH2_dom_sf"/>
</dbReference>
<feature type="compositionally biased region" description="Low complexity" evidence="1">
    <location>
        <begin position="108"/>
        <end position="131"/>
    </location>
</feature>
<feature type="region of interest" description="Disordered" evidence="1">
    <location>
        <begin position="108"/>
        <end position="149"/>
    </location>
</feature>
<dbReference type="Gene3D" id="3.30.505.10">
    <property type="entry name" value="SH2 domain"/>
    <property type="match status" value="1"/>
</dbReference>
<organism evidence="2">
    <name type="scientific">Lygus hesperus</name>
    <name type="common">Western plant bug</name>
    <dbReference type="NCBI Taxonomy" id="30085"/>
    <lineage>
        <taxon>Eukaryota</taxon>
        <taxon>Metazoa</taxon>
        <taxon>Ecdysozoa</taxon>
        <taxon>Arthropoda</taxon>
        <taxon>Hexapoda</taxon>
        <taxon>Insecta</taxon>
        <taxon>Pterygota</taxon>
        <taxon>Neoptera</taxon>
        <taxon>Paraneoptera</taxon>
        <taxon>Hemiptera</taxon>
        <taxon>Heteroptera</taxon>
        <taxon>Panheteroptera</taxon>
        <taxon>Cimicomorpha</taxon>
        <taxon>Miridae</taxon>
        <taxon>Mirini</taxon>
        <taxon>Lygus</taxon>
    </lineage>
</organism>
<accession>A0A146L7M5</accession>
<protein>
    <submittedName>
        <fullName evidence="2">Uncharacterized protein</fullName>
    </submittedName>
</protein>
<evidence type="ECO:0000256" key="1">
    <source>
        <dbReference type="SAM" id="MobiDB-lite"/>
    </source>
</evidence>
<gene>
    <name evidence="2" type="ORF">g.18980</name>
</gene>
<dbReference type="AlphaFoldDB" id="A0A146L7M5"/>
<feature type="region of interest" description="Disordered" evidence="1">
    <location>
        <begin position="165"/>
        <end position="188"/>
    </location>
</feature>
<feature type="compositionally biased region" description="Polar residues" evidence="1">
    <location>
        <begin position="176"/>
        <end position="188"/>
    </location>
</feature>
<sequence>MTHKNFQYISERNSIELLQDELRENPLRIPYHLTFSPNLPGCLQFRYIVPSPYAGEPTTHVIRTNLSPQGFVFYDIYEKNTVIFPNVDQLVSGIKRFIQKMKEVLGQQQQQSQQQQPQQQYTQSHHGQYYQPNYSQYPHQQSHTSRQYFSQPSYQYVPKQRMQQDHPYNYDAPSFQPHSSYSRRTSYY</sequence>
<dbReference type="EMBL" id="GDHC01015432">
    <property type="protein sequence ID" value="JAQ03197.1"/>
    <property type="molecule type" value="Transcribed_RNA"/>
</dbReference>